<evidence type="ECO:0000256" key="1">
    <source>
        <dbReference type="SAM" id="Phobius"/>
    </source>
</evidence>
<accession>A0AB39WLI6</accession>
<proteinExistence type="predicted"/>
<dbReference type="AlphaFoldDB" id="A0AB39WLI6"/>
<dbReference type="EMBL" id="CP165627">
    <property type="protein sequence ID" value="XDV02366.1"/>
    <property type="molecule type" value="Genomic_DNA"/>
</dbReference>
<keyword evidence="1" id="KW-1133">Transmembrane helix</keyword>
<keyword evidence="1" id="KW-0472">Membrane</keyword>
<feature type="transmembrane region" description="Helical" evidence="1">
    <location>
        <begin position="78"/>
        <end position="101"/>
    </location>
</feature>
<feature type="transmembrane region" description="Helical" evidence="1">
    <location>
        <begin position="12"/>
        <end position="31"/>
    </location>
</feature>
<feature type="transmembrane region" description="Helical" evidence="1">
    <location>
        <begin position="353"/>
        <end position="381"/>
    </location>
</feature>
<dbReference type="RefSeq" id="WP_369765652.1">
    <property type="nucleotide sequence ID" value="NZ_CP165627.1"/>
</dbReference>
<dbReference type="InterPro" id="IPR029468">
    <property type="entry name" value="O-ag_pol_Wzy"/>
</dbReference>
<evidence type="ECO:0000313" key="2">
    <source>
        <dbReference type="EMBL" id="XDV02366.1"/>
    </source>
</evidence>
<feature type="transmembrane region" description="Helical" evidence="1">
    <location>
        <begin position="145"/>
        <end position="176"/>
    </location>
</feature>
<feature type="transmembrane region" description="Helical" evidence="1">
    <location>
        <begin position="316"/>
        <end position="341"/>
    </location>
</feature>
<name>A0AB39WLI6_9FLAO</name>
<feature type="transmembrane region" description="Helical" evidence="1">
    <location>
        <begin position="113"/>
        <end position="133"/>
    </location>
</feature>
<reference evidence="2" key="1">
    <citation type="submission" date="2024-07" db="EMBL/GenBank/DDBJ databases">
        <authorList>
            <person name="Biller S.J."/>
        </authorList>
    </citation>
    <scope>NUCLEOTIDE SEQUENCE</scope>
    <source>
        <strain evidence="2">WC2429</strain>
    </source>
</reference>
<gene>
    <name evidence="2" type="ORF">AB3G32_01600</name>
</gene>
<sequence>MKTRWFTNPIWVYSWIWILVMLVYNLGWSNYYNNLSVKLVSFFVVTFFLSFLGGYILETKNRNKFKKIQTSDYNLIMLLFLWGGYILEFLYSGGIPLVLVLKGSFGNYKDFTGIPTFHVILASYTIFLGVYFYHQFVSTNNNKKLLLFLILSILPNLLVLNRGAIMITLISGLIIYLMKQYIVRINKIIKIVLGILIVLFLFGQLGNMRNELSADSKEYILSLGGATDEFIYGNVPFEYYWGYLYIASPLGNLDNIINTYDPKFDIYNVPNLMFEFTPDFISNRLRSIFNDGEVEDISSYLVVESLNAPTVYFRSYFLLGWAGIWAMFIFSMFSTICYLFILPTSGKYYLTGLGILTSIIILNTFSNMWVSSGTVLIWPLIFSLFDKIKVKNNV</sequence>
<dbReference type="Pfam" id="PF14296">
    <property type="entry name" value="O-ag_pol_Wzy"/>
    <property type="match status" value="1"/>
</dbReference>
<keyword evidence="1" id="KW-0812">Transmembrane</keyword>
<protein>
    <submittedName>
        <fullName evidence="2">O-antigen polymerase</fullName>
    </submittedName>
</protein>
<feature type="transmembrane region" description="Helical" evidence="1">
    <location>
        <begin position="188"/>
        <end position="207"/>
    </location>
</feature>
<organism evidence="2">
    <name type="scientific">Flavobacterium sp. WC2429</name>
    <dbReference type="NCBI Taxonomy" id="3234140"/>
    <lineage>
        <taxon>Bacteria</taxon>
        <taxon>Pseudomonadati</taxon>
        <taxon>Bacteroidota</taxon>
        <taxon>Flavobacteriia</taxon>
        <taxon>Flavobacteriales</taxon>
        <taxon>Flavobacteriaceae</taxon>
        <taxon>Flavobacterium</taxon>
    </lineage>
</organism>
<feature type="transmembrane region" description="Helical" evidence="1">
    <location>
        <begin position="37"/>
        <end position="57"/>
    </location>
</feature>